<dbReference type="PROSITE" id="PS00662">
    <property type="entry name" value="T2SP_E"/>
    <property type="match status" value="1"/>
</dbReference>
<reference evidence="5 6" key="1">
    <citation type="journal article" date="2016" name="Nat. Commun.">
        <title>Thousands of microbial genomes shed light on interconnected biogeochemical processes in an aquifer system.</title>
        <authorList>
            <person name="Anantharaman K."/>
            <person name="Brown C.T."/>
            <person name="Hug L.A."/>
            <person name="Sharon I."/>
            <person name="Castelle C.J."/>
            <person name="Probst A.J."/>
            <person name="Thomas B.C."/>
            <person name="Singh A."/>
            <person name="Wilkins M.J."/>
            <person name="Karaoz U."/>
            <person name="Brodie E.L."/>
            <person name="Williams K.H."/>
            <person name="Hubbard S.S."/>
            <person name="Banfield J.F."/>
        </authorList>
    </citation>
    <scope>NUCLEOTIDE SEQUENCE [LARGE SCALE GENOMIC DNA]</scope>
</reference>
<dbReference type="Gene3D" id="3.30.450.90">
    <property type="match status" value="1"/>
</dbReference>
<evidence type="ECO:0000256" key="2">
    <source>
        <dbReference type="ARBA" id="ARBA00022741"/>
    </source>
</evidence>
<keyword evidence="3" id="KW-0067">ATP-binding</keyword>
<evidence type="ECO:0000256" key="1">
    <source>
        <dbReference type="ARBA" id="ARBA00006611"/>
    </source>
</evidence>
<evidence type="ECO:0000256" key="3">
    <source>
        <dbReference type="ARBA" id="ARBA00022840"/>
    </source>
</evidence>
<organism evidence="5 6">
    <name type="scientific">Candidatus Liptonbacteria bacterium RIFCSPLOWO2_01_FULL_52_25</name>
    <dbReference type="NCBI Taxonomy" id="1798650"/>
    <lineage>
        <taxon>Bacteria</taxon>
        <taxon>Candidatus Liptoniibacteriota</taxon>
    </lineage>
</organism>
<evidence type="ECO:0000313" key="6">
    <source>
        <dbReference type="Proteomes" id="UP000178880"/>
    </source>
</evidence>
<dbReference type="InterPro" id="IPR001482">
    <property type="entry name" value="T2SS/T4SS_dom"/>
</dbReference>
<dbReference type="Gene3D" id="3.30.300.160">
    <property type="entry name" value="Type II secretion system, protein E, N-terminal domain"/>
    <property type="match status" value="1"/>
</dbReference>
<keyword evidence="2" id="KW-0547">Nucleotide-binding</keyword>
<dbReference type="Proteomes" id="UP000178880">
    <property type="component" value="Unassembled WGS sequence"/>
</dbReference>
<feature type="domain" description="Bacterial type II secretion system protein E" evidence="4">
    <location>
        <begin position="381"/>
        <end position="395"/>
    </location>
</feature>
<dbReference type="AlphaFoldDB" id="A0A1G2CC90"/>
<dbReference type="PANTHER" id="PTHR30258">
    <property type="entry name" value="TYPE II SECRETION SYSTEM PROTEIN GSPE-RELATED"/>
    <property type="match status" value="1"/>
</dbReference>
<evidence type="ECO:0000313" key="5">
    <source>
        <dbReference type="EMBL" id="OGY99002.1"/>
    </source>
</evidence>
<dbReference type="GO" id="GO:0005524">
    <property type="term" value="F:ATP binding"/>
    <property type="evidence" value="ECO:0007669"/>
    <property type="project" value="UniProtKB-KW"/>
</dbReference>
<dbReference type="InterPro" id="IPR003593">
    <property type="entry name" value="AAA+_ATPase"/>
</dbReference>
<dbReference type="InterPro" id="IPR027417">
    <property type="entry name" value="P-loop_NTPase"/>
</dbReference>
<accession>A0A1G2CC90</accession>
<dbReference type="Pfam" id="PF00437">
    <property type="entry name" value="T2SSE"/>
    <property type="match status" value="1"/>
</dbReference>
<dbReference type="SMART" id="SM00382">
    <property type="entry name" value="AAA"/>
    <property type="match status" value="1"/>
</dbReference>
<protein>
    <recommendedName>
        <fullName evidence="4">Bacterial type II secretion system protein E domain-containing protein</fullName>
    </recommendedName>
</protein>
<dbReference type="STRING" id="1798650.A2945_04120"/>
<dbReference type="Gene3D" id="3.40.50.300">
    <property type="entry name" value="P-loop containing nucleotide triphosphate hydrolases"/>
    <property type="match status" value="1"/>
</dbReference>
<dbReference type="PANTHER" id="PTHR30258:SF1">
    <property type="entry name" value="PROTEIN TRANSPORT PROTEIN HOFB HOMOLOG"/>
    <property type="match status" value="1"/>
</dbReference>
<dbReference type="EMBL" id="MHLA01000025">
    <property type="protein sequence ID" value="OGY99002.1"/>
    <property type="molecule type" value="Genomic_DNA"/>
</dbReference>
<dbReference type="Pfam" id="PF05157">
    <property type="entry name" value="MshEN"/>
    <property type="match status" value="1"/>
</dbReference>
<gene>
    <name evidence="5" type="ORF">A2945_04120</name>
</gene>
<proteinExistence type="inferred from homology"/>
<name>A0A1G2CC90_9BACT</name>
<comment type="caution">
    <text evidence="5">The sequence shown here is derived from an EMBL/GenBank/DDBJ whole genome shotgun (WGS) entry which is preliminary data.</text>
</comment>
<dbReference type="InterPro" id="IPR007831">
    <property type="entry name" value="T2SS_GspE_N"/>
</dbReference>
<evidence type="ECO:0000259" key="4">
    <source>
        <dbReference type="PROSITE" id="PS00662"/>
    </source>
</evidence>
<dbReference type="CDD" id="cd01129">
    <property type="entry name" value="PulE-GspE-like"/>
    <property type="match status" value="1"/>
</dbReference>
<dbReference type="GO" id="GO:0016887">
    <property type="term" value="F:ATP hydrolysis activity"/>
    <property type="evidence" value="ECO:0007669"/>
    <property type="project" value="TreeGrafter"/>
</dbReference>
<dbReference type="SUPFAM" id="SSF160246">
    <property type="entry name" value="EspE N-terminal domain-like"/>
    <property type="match status" value="1"/>
</dbReference>
<sequence>MTNETLLAELQKAKFLSAAAATKLTRDMLLSGESVEAIIANQRLLDDRKVAELKSAVLGVPYKKIDPKDIDKAVLDFIPEETARTYAAVPISKKDNLLVIGMVHPDDQKAQDALKFIGRRNQVNLGVYLISWSDWQDVLRKYSPYRTEVEKAVQSLGIKQDQGGQKLIGLEDRITDEEAPVVRIVAQTFKEAVASRASDVHIEPQQTYVRVRFRIDGDLEEVASLPLELAQPVISRIKIISSLKIDENRVPQDGRFRTKIFDREIDFRVATFPTPLGEKIAVRVLDPTTGLKNFDSLDLLYKNLEIVKRGLEKPFGMILVTGPTGSGKTTTLYAVLQTLNEPSVNIVSLEDPVEYFVSGVNQSQVRPEIGYDFAAGLRQILRQDPDVIMVGEIRDTETAGLAVQAALTGHIVLSTLHTNNSAGVIPRLIDMKIEPFLLPVSVNIMLAQRLVGTLCPNCKTAEEASPPAQKAIKKALADLPPEIQNEFKEPYRVYHGQGCAKCKNKGIVGRTALFEVFEMSPELEEIINAGPTVQKIFKEAKRQGMITLRQDGVLKALQGKVSLEEVMRETEDM</sequence>
<comment type="similarity">
    <text evidence="1">Belongs to the GSP E family.</text>
</comment>
<dbReference type="GO" id="GO:0005886">
    <property type="term" value="C:plasma membrane"/>
    <property type="evidence" value="ECO:0007669"/>
    <property type="project" value="TreeGrafter"/>
</dbReference>
<dbReference type="InterPro" id="IPR037257">
    <property type="entry name" value="T2SS_E_N_sf"/>
</dbReference>
<dbReference type="SUPFAM" id="SSF52540">
    <property type="entry name" value="P-loop containing nucleoside triphosphate hydrolases"/>
    <property type="match status" value="1"/>
</dbReference>